<accession>A0A8S5R8D2</accession>
<name>A0A8S5R8D2_9VIRU</name>
<dbReference type="Gene3D" id="1.10.530.10">
    <property type="match status" value="1"/>
</dbReference>
<dbReference type="EMBL" id="BK015837">
    <property type="protein sequence ID" value="DAE27394.1"/>
    <property type="molecule type" value="Genomic_DNA"/>
</dbReference>
<feature type="compositionally biased region" description="Low complexity" evidence="1">
    <location>
        <begin position="151"/>
        <end position="164"/>
    </location>
</feature>
<feature type="domain" description="Phage tail lysozyme" evidence="2">
    <location>
        <begin position="6"/>
        <end position="143"/>
    </location>
</feature>
<feature type="region of interest" description="Disordered" evidence="1">
    <location>
        <begin position="151"/>
        <end position="170"/>
    </location>
</feature>
<evidence type="ECO:0000256" key="1">
    <source>
        <dbReference type="SAM" id="MobiDB-lite"/>
    </source>
</evidence>
<evidence type="ECO:0000313" key="3">
    <source>
        <dbReference type="EMBL" id="DAE27394.1"/>
    </source>
</evidence>
<proteinExistence type="predicted"/>
<organism evidence="3">
    <name type="scientific">virus sp. ctLGd4</name>
    <dbReference type="NCBI Taxonomy" id="2826800"/>
    <lineage>
        <taxon>Viruses</taxon>
    </lineage>
</organism>
<dbReference type="InterPro" id="IPR041219">
    <property type="entry name" value="Phage_lysozyme2"/>
</dbReference>
<protein>
    <submittedName>
        <fullName evidence="3">Internal virion protein D</fullName>
    </submittedName>
</protein>
<evidence type="ECO:0000259" key="2">
    <source>
        <dbReference type="Pfam" id="PF18013"/>
    </source>
</evidence>
<dbReference type="Pfam" id="PF18013">
    <property type="entry name" value="Phage_lysozyme2"/>
    <property type="match status" value="1"/>
</dbReference>
<reference evidence="3" key="1">
    <citation type="journal article" date="2021" name="Proc. Natl. Acad. Sci. U.S.A.">
        <title>A Catalog of Tens of Thousands of Viruses from Human Metagenomes Reveals Hidden Associations with Chronic Diseases.</title>
        <authorList>
            <person name="Tisza M.J."/>
            <person name="Buck C.B."/>
        </authorList>
    </citation>
    <scope>NUCLEOTIDE SEQUENCE</scope>
    <source>
        <strain evidence="3">CtLGd4</strain>
    </source>
</reference>
<sequence length="1699" mass="188656">MAVSNNMSLVYNWFIQHGYSPTLAAGFAANFAVETGGGEDINPDITSPNGAYGIAQWLDESRQTNFRNFMDEHGYDSNDIYAQLEFVDWELHNTESQALEEISNSDLSSAESAAAAIANYYERCQGQTLGLRQQVAGEVYSNLYGGESYDASATGSSDSSSGGIDTEDYTSYLPDDMRGIDGSMYQRLGMLFKKAQELGVTPLLTAGANDDSHTENSWHYKGLGADIAWDGLQWGDDTLSALADYARSLGFQEVISDPHGTGPHLHVANPDLSKEVNALLGPKQATTTFGEGVFTPKMQNMVSPEIQALADAKLQMQKAYEESLKEKPSILDGIWHDFKHSGNFAYEFVDALYTDLFHSDLDAFGRNKITDADRNYIKAAMGSGNEAEAQWIIDNAKDPTQLYYLLQKKSDEMAEDTKYAAYYNSVGAHTLGTILGAVLDPLNALPELKVFQAGKIMKALGGVVKDTRILDSAAKASAEKILSAGGAKRIGDTALNMAAMGALQQHAANMGKGTDDSIAGAAMIAGISGGVLRTLGMAGKNLFHKDTAIANLARTADRIEESAARDAVGLKTPYTVMNTKEAASKLHDVEYFTKQEGKIASSVAERDDVFALSLEDAKKLGASMGIKVSDNTKGFFVPHGDYTVVVKDNINGAKELDGVLAHEIGVHQSLKDTMGAERYQSLMNFVSTQAKDTTSKFAQAARLANSTDPEEILGYAIQHGMLSRKSSHSLVSSFREGLKEMGFGDKSRFTNNEILDMVNTAVRYQSLKKQGIIVNPDGSIVQNGVHFSKDNMLAPESLLDYEKSADELAQERKGKTAFEKTVNTLSGWMDNKTLTRTPYGAAYHSPSMTLAKKASELWEDAQRRGTSRNGSNMPSAERMKDYLMGQLDKYKGEILDARKEWIRDHYGTMGVITPFRKGDAHRQEFDKLVIDKFNSLSKQQTHINIDDKMVDQNVMKAVKSLQNLYDTRVYLGKNSFSIFGGSMERNLIENGWYSVDDEFHRLVDPDAYREFVSNFTTTGDKGARSFMEQYALAASNTPTSRKLIGDMIKREKELKLQREIHDAETYLNTEGRKSSEKVERVKEDLEQKRSHTVKDTTDAEIDEFRKTKCKEWADNIMQPLEDKLDGLDTDGASSKLGDLNFFRGRLPMDTGIVMDIKDAEGNVVKAFSFDNDLRYYDLEHTLNRTNRRFAGEVAVRNVLGSANEYGAFVKKVLHELRLASMGNDGRINSSTAEKNKRWFLDNIARLRGMRDHYERNIYDEGSAVTKILNNFAYFKRGGSMGWNQLGDLGGAIAYGGLKQVFGVFNPLRKFVQDVRLGKANSDMVEDLSWHVFGEPVERYIFRGNWGDTQTRHALSKRGFGVDNLLISAADMTHNLGKFTSQINMLGHMTDTMVRSARSAAITDSIRWAHGETFNALRNPFSKANIKALGRHVDLAQLKKDLRTYVKWEGKKGTVADGFDVDAWRKERPDTFWAWYDLMQNQVEKSVLLSASEGNRNMLKDTNSVMRLVMMFKDFNMRSNNAQFMRMLQQHEAQDAMAFALSLMTNTAAFAARNGAKMAALYALGQTDAANYIKENYLNDKALAKAAFFRTGFLSPMGVINDGWEAMHGSPTIRTTVSQYRNNPPKEIGDYIGNFAQQLPAVDTLSDMTWKPIRSAYRLATSKGTQKDLRTLLNLAPVPDFIPYTQAIDTLAKLNSLKAK</sequence>